<gene>
    <name evidence="2" type="ORF">ENT17_11585</name>
</gene>
<accession>A0A7C4L131</accession>
<sequence>MDFYMTWVTANPLLSAAVQFALLGTLGEIISFTIQQRRLGLPGSGAQMIAKMFAWALLGVIIKYGFTGMRGFTRALLDHHLLPDFLGQGLGWALSVSVLTNTFFGPQMMAFHRLEDNLILGQKGFTGITRAWATLIWFWIPAHTVTFLMPVEVQIGLAAAWSLVLGVIMGLNRPRKAESSDSASPQSAGQVN</sequence>
<evidence type="ECO:0000313" key="2">
    <source>
        <dbReference type="EMBL" id="HGS88240.1"/>
    </source>
</evidence>
<feature type="transmembrane region" description="Helical" evidence="1">
    <location>
        <begin position="86"/>
        <end position="104"/>
    </location>
</feature>
<evidence type="ECO:0000256" key="1">
    <source>
        <dbReference type="SAM" id="Phobius"/>
    </source>
</evidence>
<proteinExistence type="predicted"/>
<protein>
    <recommendedName>
        <fullName evidence="3">Mpv17/PMP22 family protein</fullName>
    </recommendedName>
</protein>
<dbReference type="AlphaFoldDB" id="A0A7C4L131"/>
<keyword evidence="1" id="KW-0812">Transmembrane</keyword>
<keyword evidence="1" id="KW-1133">Transmembrane helix</keyword>
<feature type="transmembrane region" description="Helical" evidence="1">
    <location>
        <begin position="124"/>
        <end position="141"/>
    </location>
</feature>
<feature type="transmembrane region" description="Helical" evidence="1">
    <location>
        <begin position="12"/>
        <end position="34"/>
    </location>
</feature>
<reference evidence="2" key="1">
    <citation type="journal article" date="2020" name="mSystems">
        <title>Genome- and Community-Level Interaction Insights into Carbon Utilization and Element Cycling Functions of Hydrothermarchaeota in Hydrothermal Sediment.</title>
        <authorList>
            <person name="Zhou Z."/>
            <person name="Liu Y."/>
            <person name="Xu W."/>
            <person name="Pan J."/>
            <person name="Luo Z.H."/>
            <person name="Li M."/>
        </authorList>
    </citation>
    <scope>NUCLEOTIDE SEQUENCE [LARGE SCALE GENOMIC DNA]</scope>
    <source>
        <strain evidence="2">SpSt-556</strain>
    </source>
</reference>
<feature type="transmembrane region" description="Helical" evidence="1">
    <location>
        <begin position="46"/>
        <end position="66"/>
    </location>
</feature>
<comment type="caution">
    <text evidence="2">The sequence shown here is derived from an EMBL/GenBank/DDBJ whole genome shotgun (WGS) entry which is preliminary data.</text>
</comment>
<organism evidence="2">
    <name type="scientific">Bellilinea caldifistulae</name>
    <dbReference type="NCBI Taxonomy" id="360411"/>
    <lineage>
        <taxon>Bacteria</taxon>
        <taxon>Bacillati</taxon>
        <taxon>Chloroflexota</taxon>
        <taxon>Anaerolineae</taxon>
        <taxon>Anaerolineales</taxon>
        <taxon>Anaerolineaceae</taxon>
        <taxon>Bellilinea</taxon>
    </lineage>
</organism>
<feature type="transmembrane region" description="Helical" evidence="1">
    <location>
        <begin position="153"/>
        <end position="171"/>
    </location>
</feature>
<dbReference type="EMBL" id="DSXR01000117">
    <property type="protein sequence ID" value="HGS88240.1"/>
    <property type="molecule type" value="Genomic_DNA"/>
</dbReference>
<keyword evidence="1" id="KW-0472">Membrane</keyword>
<evidence type="ECO:0008006" key="3">
    <source>
        <dbReference type="Google" id="ProtNLM"/>
    </source>
</evidence>
<name>A0A7C4L131_9CHLR</name>